<proteinExistence type="predicted"/>
<dbReference type="GO" id="GO:0000160">
    <property type="term" value="P:phosphorelay signal transduction system"/>
    <property type="evidence" value="ECO:0007669"/>
    <property type="project" value="InterPro"/>
</dbReference>
<dbReference type="InterPro" id="IPR011006">
    <property type="entry name" value="CheY-like_superfamily"/>
</dbReference>
<evidence type="ECO:0000313" key="7">
    <source>
        <dbReference type="Proteomes" id="UP000425960"/>
    </source>
</evidence>
<dbReference type="AlphaFoldDB" id="A0A5K7ZPT1"/>
<keyword evidence="2" id="KW-0067">ATP-binding</keyword>
<keyword evidence="3" id="KW-0597">Phosphoprotein</keyword>
<dbReference type="Pfam" id="PF00072">
    <property type="entry name" value="Response_reg"/>
    <property type="match status" value="1"/>
</dbReference>
<dbReference type="SUPFAM" id="SSF52540">
    <property type="entry name" value="P-loop containing nucleoside triphosphate hydrolases"/>
    <property type="match status" value="1"/>
</dbReference>
<dbReference type="InterPro" id="IPR003593">
    <property type="entry name" value="AAA+_ATPase"/>
</dbReference>
<evidence type="ECO:0000259" key="4">
    <source>
        <dbReference type="PROSITE" id="PS50045"/>
    </source>
</evidence>
<dbReference type="Proteomes" id="UP000425960">
    <property type="component" value="Chromosome"/>
</dbReference>
<dbReference type="Pfam" id="PF00158">
    <property type="entry name" value="Sigma54_activat"/>
    <property type="match status" value="1"/>
</dbReference>
<dbReference type="PROSITE" id="PS50110">
    <property type="entry name" value="RESPONSE_REGULATORY"/>
    <property type="match status" value="1"/>
</dbReference>
<dbReference type="PANTHER" id="PTHR32071">
    <property type="entry name" value="TRANSCRIPTIONAL REGULATORY PROTEIN"/>
    <property type="match status" value="1"/>
</dbReference>
<name>A0A5K7ZPT1_9BACT</name>
<dbReference type="Gene3D" id="3.40.50.2300">
    <property type="match status" value="1"/>
</dbReference>
<keyword evidence="1" id="KW-0547">Nucleotide-binding</keyword>
<accession>A0A5K7ZPT1</accession>
<evidence type="ECO:0000256" key="1">
    <source>
        <dbReference type="ARBA" id="ARBA00022741"/>
    </source>
</evidence>
<sequence>MSDIRILFVDDDRDILAMVEQYLTIKGYDVTTVDNGVDAVGIVKDKQIDIVFTDYKMPEFNGLELLVAIKKYRPQTEVIIVTGYGSMESAIQAMKFGSYDYLQKPFKLDHLRMIIDRISEERKIKDKAQLIRKIARERHQYGKMIGLCPKMREIYEVIDTISIDNPMVLVHGESGTGKELAALTIHENSNRKEGSFVPINCSSLGKGTSTQEEIDRYLADMLSSVNGGTLYLDEIATLSAGVRERMMVLLGDWTGDIAQRPRLIAGTSRELDEVIASGAMKKDLLDLFNAVFIKLPPLRERKEDIPLLINHFLFNTPPAAKTRIYGVTPPAMDILLEYHWPGNLIQLQNVIERAFAMGVENTIGPDDLPAEIRTFGTISKMG</sequence>
<feature type="modified residue" description="4-aspartylphosphate" evidence="3">
    <location>
        <position position="54"/>
    </location>
</feature>
<evidence type="ECO:0000313" key="6">
    <source>
        <dbReference type="EMBL" id="BBO81899.1"/>
    </source>
</evidence>
<dbReference type="KEGG" id="dov:DSCO28_24650"/>
<dbReference type="EMBL" id="AP021876">
    <property type="protein sequence ID" value="BBO81899.1"/>
    <property type="molecule type" value="Genomic_DNA"/>
</dbReference>
<organism evidence="6 7">
    <name type="scientific">Desulfosarcina ovata subsp. sediminis</name>
    <dbReference type="NCBI Taxonomy" id="885957"/>
    <lineage>
        <taxon>Bacteria</taxon>
        <taxon>Pseudomonadati</taxon>
        <taxon>Thermodesulfobacteriota</taxon>
        <taxon>Desulfobacteria</taxon>
        <taxon>Desulfobacterales</taxon>
        <taxon>Desulfosarcinaceae</taxon>
        <taxon>Desulfosarcina</taxon>
    </lineage>
</organism>
<dbReference type="InterPro" id="IPR027417">
    <property type="entry name" value="P-loop_NTPase"/>
</dbReference>
<dbReference type="RefSeq" id="WP_155322481.1">
    <property type="nucleotide sequence ID" value="NZ_AP021876.1"/>
</dbReference>
<evidence type="ECO:0000259" key="5">
    <source>
        <dbReference type="PROSITE" id="PS50110"/>
    </source>
</evidence>
<feature type="domain" description="Sigma-54 factor interaction" evidence="4">
    <location>
        <begin position="144"/>
        <end position="356"/>
    </location>
</feature>
<dbReference type="InterPro" id="IPR058031">
    <property type="entry name" value="AAA_lid_NorR"/>
</dbReference>
<evidence type="ECO:0000256" key="3">
    <source>
        <dbReference type="PROSITE-ProRule" id="PRU00169"/>
    </source>
</evidence>
<protein>
    <submittedName>
        <fullName evidence="6">Acetoacetate metabolism regulatory protein AtoC</fullName>
    </submittedName>
</protein>
<dbReference type="SUPFAM" id="SSF52172">
    <property type="entry name" value="CheY-like"/>
    <property type="match status" value="1"/>
</dbReference>
<gene>
    <name evidence="6" type="ORF">DSCO28_24650</name>
</gene>
<dbReference type="InterPro" id="IPR001789">
    <property type="entry name" value="Sig_transdc_resp-reg_receiver"/>
</dbReference>
<reference evidence="6 7" key="1">
    <citation type="submission" date="2019-11" db="EMBL/GenBank/DDBJ databases">
        <title>Comparative genomics of hydrocarbon-degrading Desulfosarcina strains.</title>
        <authorList>
            <person name="Watanabe M."/>
            <person name="Kojima H."/>
            <person name="Fukui M."/>
        </authorList>
    </citation>
    <scope>NUCLEOTIDE SEQUENCE [LARGE SCALE GENOMIC DNA]</scope>
    <source>
        <strain evidence="6 7">28bB2T</strain>
    </source>
</reference>
<dbReference type="PROSITE" id="PS50045">
    <property type="entry name" value="SIGMA54_INTERACT_4"/>
    <property type="match status" value="1"/>
</dbReference>
<dbReference type="GO" id="GO:0006355">
    <property type="term" value="P:regulation of DNA-templated transcription"/>
    <property type="evidence" value="ECO:0007669"/>
    <property type="project" value="InterPro"/>
</dbReference>
<evidence type="ECO:0000256" key="2">
    <source>
        <dbReference type="ARBA" id="ARBA00022840"/>
    </source>
</evidence>
<dbReference type="SMART" id="SM00448">
    <property type="entry name" value="REC"/>
    <property type="match status" value="1"/>
</dbReference>
<dbReference type="CDD" id="cd00009">
    <property type="entry name" value="AAA"/>
    <property type="match status" value="1"/>
</dbReference>
<dbReference type="SMART" id="SM00382">
    <property type="entry name" value="AAA"/>
    <property type="match status" value="1"/>
</dbReference>
<feature type="domain" description="Response regulatory" evidence="5">
    <location>
        <begin position="5"/>
        <end position="119"/>
    </location>
</feature>
<dbReference type="GO" id="GO:0005524">
    <property type="term" value="F:ATP binding"/>
    <property type="evidence" value="ECO:0007669"/>
    <property type="project" value="UniProtKB-KW"/>
</dbReference>
<dbReference type="Pfam" id="PF25601">
    <property type="entry name" value="AAA_lid_14"/>
    <property type="match status" value="1"/>
</dbReference>
<dbReference type="InterPro" id="IPR002078">
    <property type="entry name" value="Sigma_54_int"/>
</dbReference>
<dbReference type="Gene3D" id="3.40.50.300">
    <property type="entry name" value="P-loop containing nucleotide triphosphate hydrolases"/>
    <property type="match status" value="1"/>
</dbReference>
<dbReference type="Gene3D" id="1.10.8.60">
    <property type="match status" value="1"/>
</dbReference>